<organism evidence="1 2">
    <name type="scientific">Meloidogyne javanica</name>
    <name type="common">Root-knot nematode worm</name>
    <dbReference type="NCBI Taxonomy" id="6303"/>
    <lineage>
        <taxon>Eukaryota</taxon>
        <taxon>Metazoa</taxon>
        <taxon>Ecdysozoa</taxon>
        <taxon>Nematoda</taxon>
        <taxon>Chromadorea</taxon>
        <taxon>Rhabditida</taxon>
        <taxon>Tylenchina</taxon>
        <taxon>Tylenchomorpha</taxon>
        <taxon>Tylenchoidea</taxon>
        <taxon>Meloidogynidae</taxon>
        <taxon>Meloidogyninae</taxon>
        <taxon>Meloidogyne</taxon>
        <taxon>Meloidogyne incognita group</taxon>
    </lineage>
</organism>
<dbReference type="PANTHER" id="PTHR35179">
    <property type="entry name" value="PROTEIN CBG02620"/>
    <property type="match status" value="1"/>
</dbReference>
<accession>A0A915M447</accession>
<evidence type="ECO:0000313" key="1">
    <source>
        <dbReference type="Proteomes" id="UP000887561"/>
    </source>
</evidence>
<protein>
    <submittedName>
        <fullName evidence="2">Uncharacterized protein</fullName>
    </submittedName>
</protein>
<dbReference type="Proteomes" id="UP000887561">
    <property type="component" value="Unplaced"/>
</dbReference>
<keyword evidence="1" id="KW-1185">Reference proteome</keyword>
<sequence>MASAQNHQNDEVEGFWLFDGLDEEPYGLLPLVNLSGKSGASSTKNVERIGSYQWRLEEDDPVILADAINLQKLFAFGQEAGDGLFRIDCERVGKTVLLSRMEASDLMEIGHLTYDQSMKAKMTKFRSKHCSGPFFQLTSYQFGTLKILVRYEVECADFAGAKAWVSSDDFNMIFDLYFSEIFEDTDQLPEKTEFAENKAIGYINFGNVPDNLPLQLLTTYPHGGGFPFFTWAQMFFSCADQEMIGFWKGNGDFTKPAIYADGAISKSVRKFLSTQCKNRTEEEVQEIAKKQKG</sequence>
<dbReference type="PANTHER" id="PTHR35179:SF2">
    <property type="entry name" value="START DOMAIN-CONTAINING PROTEIN"/>
    <property type="match status" value="1"/>
</dbReference>
<dbReference type="AlphaFoldDB" id="A0A915M447"/>
<proteinExistence type="predicted"/>
<reference evidence="2" key="1">
    <citation type="submission" date="2022-11" db="UniProtKB">
        <authorList>
            <consortium name="WormBaseParasite"/>
        </authorList>
    </citation>
    <scope>IDENTIFICATION</scope>
</reference>
<dbReference type="WBParaSite" id="scaffold293_cov234.g702">
    <property type="protein sequence ID" value="scaffold293_cov234.g702"/>
    <property type="gene ID" value="scaffold293_cov234.g702"/>
</dbReference>
<name>A0A915M447_MELJA</name>
<evidence type="ECO:0000313" key="2">
    <source>
        <dbReference type="WBParaSite" id="scaffold293_cov234.g702"/>
    </source>
</evidence>